<dbReference type="EMBL" id="BLLF01003355">
    <property type="protein sequence ID" value="GFH27117.1"/>
    <property type="molecule type" value="Genomic_DNA"/>
</dbReference>
<reference evidence="1 2" key="1">
    <citation type="submission" date="2020-02" db="EMBL/GenBank/DDBJ databases">
        <title>Draft genome sequence of Haematococcus lacustris strain NIES-144.</title>
        <authorList>
            <person name="Morimoto D."/>
            <person name="Nakagawa S."/>
            <person name="Yoshida T."/>
            <person name="Sawayama S."/>
        </authorList>
    </citation>
    <scope>NUCLEOTIDE SEQUENCE [LARGE SCALE GENOMIC DNA]</scope>
    <source>
        <strain evidence="1 2">NIES-144</strain>
    </source>
</reference>
<gene>
    <name evidence="1" type="ORF">HaLaN_25384</name>
</gene>
<dbReference type="Proteomes" id="UP000485058">
    <property type="component" value="Unassembled WGS sequence"/>
</dbReference>
<dbReference type="AlphaFoldDB" id="A0A699ZW19"/>
<sequence>MRQLWQGASPGAAVSQVFWNALWPVSCTEAVYEPAPSSIPRIRIPRRQAEAKVPEDAHEYYIRQPDKAASVLVSIPRLIYRPDKAASLSTTPPTAPWRTHPTVLAIPLASSVNGRNSCGSGRVHDFMRSNSMHNDQTASFVYIIFHHSRDDDGGLHRLSRQPLA</sequence>
<evidence type="ECO:0000313" key="2">
    <source>
        <dbReference type="Proteomes" id="UP000485058"/>
    </source>
</evidence>
<organism evidence="1 2">
    <name type="scientific">Haematococcus lacustris</name>
    <name type="common">Green alga</name>
    <name type="synonym">Haematococcus pluvialis</name>
    <dbReference type="NCBI Taxonomy" id="44745"/>
    <lineage>
        <taxon>Eukaryota</taxon>
        <taxon>Viridiplantae</taxon>
        <taxon>Chlorophyta</taxon>
        <taxon>core chlorophytes</taxon>
        <taxon>Chlorophyceae</taxon>
        <taxon>CS clade</taxon>
        <taxon>Chlamydomonadales</taxon>
        <taxon>Haematococcaceae</taxon>
        <taxon>Haematococcus</taxon>
    </lineage>
</organism>
<name>A0A699ZW19_HAELA</name>
<comment type="caution">
    <text evidence="1">The sequence shown here is derived from an EMBL/GenBank/DDBJ whole genome shotgun (WGS) entry which is preliminary data.</text>
</comment>
<proteinExistence type="predicted"/>
<protein>
    <submittedName>
        <fullName evidence="1">Uncharacterized protein</fullName>
    </submittedName>
</protein>
<accession>A0A699ZW19</accession>
<evidence type="ECO:0000313" key="1">
    <source>
        <dbReference type="EMBL" id="GFH27117.1"/>
    </source>
</evidence>
<keyword evidence="2" id="KW-1185">Reference proteome</keyword>